<evidence type="ECO:0000313" key="2">
    <source>
        <dbReference type="EMBL" id="MCA9302144.1"/>
    </source>
</evidence>
<evidence type="ECO:0000313" key="3">
    <source>
        <dbReference type="Proteomes" id="UP000714817"/>
    </source>
</evidence>
<reference evidence="2" key="1">
    <citation type="submission" date="2020-04" db="EMBL/GenBank/DDBJ databases">
        <authorList>
            <person name="Zhang T."/>
        </authorList>
    </citation>
    <scope>NUCLEOTIDE SEQUENCE</scope>
    <source>
        <strain evidence="2">HKST-UBA80</strain>
    </source>
</reference>
<gene>
    <name evidence="2" type="ORF">KDA10_02155</name>
</gene>
<comment type="caution">
    <text evidence="2">The sequence shown here is derived from an EMBL/GenBank/DDBJ whole genome shotgun (WGS) entry which is preliminary data.</text>
</comment>
<dbReference type="Proteomes" id="UP000714817">
    <property type="component" value="Unassembled WGS sequence"/>
</dbReference>
<feature type="transmembrane region" description="Helical" evidence="1">
    <location>
        <begin position="69"/>
        <end position="88"/>
    </location>
</feature>
<dbReference type="AlphaFoldDB" id="A0A955E036"/>
<reference evidence="2" key="2">
    <citation type="journal article" date="2021" name="Microbiome">
        <title>Successional dynamics and alternative stable states in a saline activated sludge microbial community over 9 years.</title>
        <authorList>
            <person name="Wang Y."/>
            <person name="Ye J."/>
            <person name="Ju F."/>
            <person name="Liu L."/>
            <person name="Boyd J.A."/>
            <person name="Deng Y."/>
            <person name="Parks D.H."/>
            <person name="Jiang X."/>
            <person name="Yin X."/>
            <person name="Woodcroft B.J."/>
            <person name="Tyson G.W."/>
            <person name="Hugenholtz P."/>
            <person name="Polz M.F."/>
            <person name="Zhang T."/>
        </authorList>
    </citation>
    <scope>NUCLEOTIDE SEQUENCE</scope>
    <source>
        <strain evidence="2">HKST-UBA80</strain>
    </source>
</reference>
<dbReference type="EMBL" id="JAGQNY010000007">
    <property type="protein sequence ID" value="MCA9302144.1"/>
    <property type="molecule type" value="Genomic_DNA"/>
</dbReference>
<keyword evidence="1" id="KW-0472">Membrane</keyword>
<sequence length="95" mass="11100">MHEIILKFIIFAYGATSLVDAIAYWPTIKDLWFHKKPSANSRSYQVWTLSAIVTFLYSLFVLPDVLFRVVSLVMLLLNVLILVLRLRLQTFKQQI</sequence>
<organism evidence="2 3">
    <name type="scientific">candidate division WWE3 bacterium</name>
    <dbReference type="NCBI Taxonomy" id="2053526"/>
    <lineage>
        <taxon>Bacteria</taxon>
        <taxon>Katanobacteria</taxon>
    </lineage>
</organism>
<name>A0A955E036_UNCKA</name>
<evidence type="ECO:0000256" key="1">
    <source>
        <dbReference type="SAM" id="Phobius"/>
    </source>
</evidence>
<protein>
    <submittedName>
        <fullName evidence="2">Uncharacterized protein</fullName>
    </submittedName>
</protein>
<keyword evidence="1" id="KW-1133">Transmembrane helix</keyword>
<proteinExistence type="predicted"/>
<feature type="transmembrane region" description="Helical" evidence="1">
    <location>
        <begin position="6"/>
        <end position="25"/>
    </location>
</feature>
<keyword evidence="1" id="KW-0812">Transmembrane</keyword>
<accession>A0A955E036</accession>